<sequence length="131" mass="13219">MGALEGVAGRVAGGQTVEFRPSGASMVPLIRSRQLVAVAPVDPSKLAVGDIVLARVAGTVYLHLVSSVDPAGKRVQISNNRGHVNGWTGHGRVFGICVAVDGTPRAGAAAKVLKAEPVTGSEEGPGRSASS</sequence>
<accession>A0A7J5DPV7</accession>
<organism evidence="1 2">
    <name type="scientific">Streptomyces triticiradicis</name>
    <dbReference type="NCBI Taxonomy" id="2651189"/>
    <lineage>
        <taxon>Bacteria</taxon>
        <taxon>Bacillati</taxon>
        <taxon>Actinomycetota</taxon>
        <taxon>Actinomycetes</taxon>
        <taxon>Kitasatosporales</taxon>
        <taxon>Streptomycetaceae</taxon>
        <taxon>Streptomyces</taxon>
    </lineage>
</organism>
<evidence type="ECO:0000313" key="2">
    <source>
        <dbReference type="Proteomes" id="UP000442990"/>
    </source>
</evidence>
<dbReference type="EMBL" id="WBKG01000001">
    <property type="protein sequence ID" value="KAB1990789.1"/>
    <property type="molecule type" value="Genomic_DNA"/>
</dbReference>
<proteinExistence type="predicted"/>
<comment type="caution">
    <text evidence="1">The sequence shown here is derived from an EMBL/GenBank/DDBJ whole genome shotgun (WGS) entry which is preliminary data.</text>
</comment>
<keyword evidence="2" id="KW-1185">Reference proteome</keyword>
<protein>
    <submittedName>
        <fullName evidence="1">S26 family signal peptidase</fullName>
    </submittedName>
</protein>
<dbReference type="RefSeq" id="WP_151467343.1">
    <property type="nucleotide sequence ID" value="NZ_WBKG01000001.1"/>
</dbReference>
<dbReference type="Proteomes" id="UP000442990">
    <property type="component" value="Unassembled WGS sequence"/>
</dbReference>
<name>A0A7J5DPV7_9ACTN</name>
<evidence type="ECO:0000313" key="1">
    <source>
        <dbReference type="EMBL" id="KAB1990789.1"/>
    </source>
</evidence>
<dbReference type="AlphaFoldDB" id="A0A7J5DPV7"/>
<gene>
    <name evidence="1" type="ORF">F8144_02390</name>
</gene>
<reference evidence="1 2" key="1">
    <citation type="submission" date="2019-09" db="EMBL/GenBank/DDBJ databases">
        <title>Isolation and identification of active actinomycetes.</title>
        <authorList>
            <person name="Yu Z."/>
            <person name="Han C."/>
            <person name="Yu B."/>
        </authorList>
    </citation>
    <scope>NUCLEOTIDE SEQUENCE [LARGE SCALE GENOMIC DNA]</scope>
    <source>
        <strain evidence="1 2">NEAU-H2</strain>
    </source>
</reference>